<dbReference type="Proteomes" id="UP001642484">
    <property type="component" value="Unassembled WGS sequence"/>
</dbReference>
<dbReference type="EMBL" id="CAXAMN010022918">
    <property type="protein sequence ID" value="CAK9073798.1"/>
    <property type="molecule type" value="Genomic_DNA"/>
</dbReference>
<organism evidence="2 3">
    <name type="scientific">Durusdinium trenchii</name>
    <dbReference type="NCBI Taxonomy" id="1381693"/>
    <lineage>
        <taxon>Eukaryota</taxon>
        <taxon>Sar</taxon>
        <taxon>Alveolata</taxon>
        <taxon>Dinophyceae</taxon>
        <taxon>Suessiales</taxon>
        <taxon>Symbiodiniaceae</taxon>
        <taxon>Durusdinium</taxon>
    </lineage>
</organism>
<accession>A0ABP0PE30</accession>
<proteinExistence type="predicted"/>
<protein>
    <submittedName>
        <fullName evidence="2">Uncharacterized protein</fullName>
    </submittedName>
</protein>
<evidence type="ECO:0000313" key="3">
    <source>
        <dbReference type="Proteomes" id="UP001642484"/>
    </source>
</evidence>
<sequence length="519" mass="59535">MRSLGASDPLLDEIGRAGPTSKKKFRNVSRNFHAWINRTKKVLPVKVSTVKLRVLERRPRLKQVEKNFPMIGLKSWAEYLLEHSPKFLLAGHSLEDHGYEETFRLFWERYFKLDGNHPVYQNFNESSWGSLVPYCLHGDEGRGKAKRPVLITSYQMIIPQEGLGETNMKGHSFTTRLLASIMPSQLMTSKDETLDDMNRFMVDDLKDCFYEGVQARSIVKGHTIRFIYLGCKGDWPYLRKIMNLASGFRSKRLCHMCAETDWWTFGEKKSCLHNWDPVNTPLPWKRNRSLLLNLPGAECPMRTRVDLAHTWAIGAGKDFCASAIVALCRLGVFGAGTMPARLDRAHDHFTEWCYFAKQHVQVKDFTLRSLKVTSLQQYPVLSGKGHDCIVVHKWLSFVCGQCQPDSLDQSHRDFFDVLKYTADCGNIWFRELYKHGIFIPSHIGAGVAPMAWGLTEGYGCLASMSTDRRWVLFRVKPKLHMHEHVAHLGTYTGGYARYTRVQNVGCTGNKWSQRSLFEA</sequence>
<dbReference type="EMBL" id="CAXAMN010022929">
    <property type="protein sequence ID" value="CAK9073853.1"/>
    <property type="molecule type" value="Genomic_DNA"/>
</dbReference>
<keyword evidence="3" id="KW-1185">Reference proteome</keyword>
<name>A0ABP0PE30_9DINO</name>
<comment type="caution">
    <text evidence="2">The sequence shown here is derived from an EMBL/GenBank/DDBJ whole genome shotgun (WGS) entry which is preliminary data.</text>
</comment>
<gene>
    <name evidence="1" type="ORF">CCMP2556_LOCUS36362</name>
    <name evidence="2" type="ORF">CCMP2556_LOCUS36391</name>
</gene>
<evidence type="ECO:0000313" key="2">
    <source>
        <dbReference type="EMBL" id="CAK9073853.1"/>
    </source>
</evidence>
<evidence type="ECO:0000313" key="1">
    <source>
        <dbReference type="EMBL" id="CAK9073798.1"/>
    </source>
</evidence>
<reference evidence="2 3" key="1">
    <citation type="submission" date="2024-02" db="EMBL/GenBank/DDBJ databases">
        <authorList>
            <person name="Chen Y."/>
            <person name="Shah S."/>
            <person name="Dougan E. K."/>
            <person name="Thang M."/>
            <person name="Chan C."/>
        </authorList>
    </citation>
    <scope>NUCLEOTIDE SEQUENCE [LARGE SCALE GENOMIC DNA]</scope>
</reference>